<dbReference type="STRING" id="320771.Cflav_PD4782"/>
<protein>
    <submittedName>
        <fullName evidence="1">Uncharacterized protein</fullName>
    </submittedName>
</protein>
<evidence type="ECO:0000313" key="2">
    <source>
        <dbReference type="Proteomes" id="UP000003688"/>
    </source>
</evidence>
<accession>B9XEM8</accession>
<name>B9XEM8_PEDPL</name>
<keyword evidence="2" id="KW-1185">Reference proteome</keyword>
<organism evidence="1 2">
    <name type="scientific">Pedosphaera parvula (strain Ellin514)</name>
    <dbReference type="NCBI Taxonomy" id="320771"/>
    <lineage>
        <taxon>Bacteria</taxon>
        <taxon>Pseudomonadati</taxon>
        <taxon>Verrucomicrobiota</taxon>
        <taxon>Pedosphaerae</taxon>
        <taxon>Pedosphaerales</taxon>
        <taxon>Pedosphaeraceae</taxon>
        <taxon>Pedosphaera</taxon>
    </lineage>
</organism>
<gene>
    <name evidence="1" type="ORF">Cflav_PD4782</name>
</gene>
<dbReference type="AlphaFoldDB" id="B9XEM8"/>
<reference evidence="1 2" key="1">
    <citation type="journal article" date="2011" name="J. Bacteriol.">
        <title>Genome sequence of 'Pedosphaera parvula' Ellin514, an aerobic Verrucomicrobial isolate from pasture soil.</title>
        <authorList>
            <person name="Kant R."/>
            <person name="van Passel M.W."/>
            <person name="Sangwan P."/>
            <person name="Palva A."/>
            <person name="Lucas S."/>
            <person name="Copeland A."/>
            <person name="Lapidus A."/>
            <person name="Glavina Del Rio T."/>
            <person name="Dalin E."/>
            <person name="Tice H."/>
            <person name="Bruce D."/>
            <person name="Goodwin L."/>
            <person name="Pitluck S."/>
            <person name="Chertkov O."/>
            <person name="Larimer F.W."/>
            <person name="Land M.L."/>
            <person name="Hauser L."/>
            <person name="Brettin T.S."/>
            <person name="Detter J.C."/>
            <person name="Han S."/>
            <person name="de Vos W.M."/>
            <person name="Janssen P.H."/>
            <person name="Smidt H."/>
        </authorList>
    </citation>
    <scope>NUCLEOTIDE SEQUENCE [LARGE SCALE GENOMIC DNA]</scope>
    <source>
        <strain evidence="1 2">Ellin514</strain>
    </source>
</reference>
<proteinExistence type="predicted"/>
<dbReference type="Proteomes" id="UP000003688">
    <property type="component" value="Unassembled WGS sequence"/>
</dbReference>
<comment type="caution">
    <text evidence="1">The sequence shown here is derived from an EMBL/GenBank/DDBJ whole genome shotgun (WGS) entry which is preliminary data.</text>
</comment>
<evidence type="ECO:0000313" key="1">
    <source>
        <dbReference type="EMBL" id="EEF61742.1"/>
    </source>
</evidence>
<dbReference type="EMBL" id="ABOX02000008">
    <property type="protein sequence ID" value="EEF61742.1"/>
    <property type="molecule type" value="Genomic_DNA"/>
</dbReference>
<sequence length="58" mass="6185">MGGEENIAKSKVMVVRGVTPVDSASVVCLEVFNIAGRSGDLFVGLFPGLRLRLRPGLR</sequence>